<dbReference type="PANTHER" id="PTHR43498:SF1">
    <property type="entry name" value="COB--COM HETERODISULFIDE REDUCTASE IRON-SULFUR SUBUNIT A"/>
    <property type="match status" value="1"/>
</dbReference>
<dbReference type="EMBL" id="CP030104">
    <property type="protein sequence ID" value="AWX43667.1"/>
    <property type="molecule type" value="Genomic_DNA"/>
</dbReference>
<dbReference type="Pfam" id="PF12831">
    <property type="entry name" value="FAD_oxidored"/>
    <property type="match status" value="1"/>
</dbReference>
<evidence type="ECO:0000313" key="6">
    <source>
        <dbReference type="EMBL" id="AWX43667.1"/>
    </source>
</evidence>
<dbReference type="Proteomes" id="UP000248536">
    <property type="component" value="Chromosome"/>
</dbReference>
<dbReference type="GO" id="GO:0051539">
    <property type="term" value="F:4 iron, 4 sulfur cluster binding"/>
    <property type="evidence" value="ECO:0007669"/>
    <property type="project" value="UniProtKB-KW"/>
</dbReference>
<evidence type="ECO:0000256" key="5">
    <source>
        <dbReference type="ARBA" id="ARBA00023014"/>
    </source>
</evidence>
<dbReference type="AlphaFoldDB" id="A0A2Z4LQZ2"/>
<dbReference type="InterPro" id="IPR036188">
    <property type="entry name" value="FAD/NAD-bd_sf"/>
</dbReference>
<keyword evidence="1" id="KW-0004">4Fe-4S</keyword>
<name>A0A2Z4LQZ2_9FLAO</name>
<evidence type="ECO:0000256" key="4">
    <source>
        <dbReference type="ARBA" id="ARBA00023004"/>
    </source>
</evidence>
<proteinExistence type="predicted"/>
<dbReference type="PANTHER" id="PTHR43498">
    <property type="entry name" value="FERREDOXIN:COB-COM HETERODISULFIDE REDUCTASE SUBUNIT A"/>
    <property type="match status" value="1"/>
</dbReference>
<protein>
    <recommendedName>
        <fullName evidence="8">FAD-dependent oxidoreductase</fullName>
    </recommendedName>
</protein>
<evidence type="ECO:0000313" key="7">
    <source>
        <dbReference type="Proteomes" id="UP000248536"/>
    </source>
</evidence>
<gene>
    <name evidence="6" type="ORF">HME9304_00658</name>
</gene>
<dbReference type="OrthoDB" id="668499at2"/>
<dbReference type="GO" id="GO:0046872">
    <property type="term" value="F:metal ion binding"/>
    <property type="evidence" value="ECO:0007669"/>
    <property type="project" value="UniProtKB-KW"/>
</dbReference>
<reference evidence="6 7" key="1">
    <citation type="submission" date="2018-06" db="EMBL/GenBank/DDBJ databases">
        <title>Spongiibacterium sp. HME9304 Genome sequencing and assembly.</title>
        <authorList>
            <person name="Kang H."/>
            <person name="Kim H."/>
            <person name="Joh K."/>
        </authorList>
    </citation>
    <scope>NUCLEOTIDE SEQUENCE [LARGE SCALE GENOMIC DNA]</scope>
    <source>
        <strain evidence="6 7">HME9304</strain>
    </source>
</reference>
<dbReference type="SUPFAM" id="SSF51905">
    <property type="entry name" value="FAD/NAD(P)-binding domain"/>
    <property type="match status" value="1"/>
</dbReference>
<keyword evidence="4" id="KW-0408">Iron</keyword>
<dbReference type="InterPro" id="IPR039650">
    <property type="entry name" value="HdrA-like"/>
</dbReference>
<accession>A0A2Z4LQZ2</accession>
<keyword evidence="2" id="KW-0479">Metal-binding</keyword>
<evidence type="ECO:0000256" key="3">
    <source>
        <dbReference type="ARBA" id="ARBA00023002"/>
    </source>
</evidence>
<dbReference type="RefSeq" id="WP_112377224.1">
    <property type="nucleotide sequence ID" value="NZ_CP030104.1"/>
</dbReference>
<evidence type="ECO:0000256" key="2">
    <source>
        <dbReference type="ARBA" id="ARBA00022723"/>
    </source>
</evidence>
<sequence>MRLLVYLTILITPYLSCDSQDKQPSNKANSADVIIYGGTSAAITAAVQTVKMGKSVIVVSPDIHLGGLSSSGLGFTDTGDKSVIGGLSREFYQKVYNYYDKDENWKWQTQESYGNVGQGTPAIDGKNKTMWIFEPHIAESIFEDFLKDYDITVHRDSYLNRENGVKMKDGKINSITTLNGTVYQGKIFIDATYEGDLMAAAGVNYHVGRESNKIYNEEWNGIQVGILHHKHNFGDRKISPYKIPNDASSGILPKISGDDPGERGNGDKKLQAYCFRMCLTNNPENRKPFDKPDNYDPQQYELLARVYESGWNQTFRKFDAIPNLKTDTNNHGPFSTDNIGMNYDYPEASYERRREIIKEHEDYQKGLMYFIATDSRIPADVQSEFNTWGLAKDEFEDNNNWPHQIYVREARRMVGNYVMTEHEILGKTPVEKSIGMGSYTMDSHNVQRYITPEGHVQNEGDIGIKPKKPYQIHLGTILPKKEECSNLIVPVAVSSSHIAYGSIRMEPVFMILGQSAATVAVLALENNSTVQDVSYTEIAKQLKKDGQVLISPSKE</sequence>
<evidence type="ECO:0000256" key="1">
    <source>
        <dbReference type="ARBA" id="ARBA00022485"/>
    </source>
</evidence>
<keyword evidence="7" id="KW-1185">Reference proteome</keyword>
<keyword evidence="5" id="KW-0411">Iron-sulfur</keyword>
<keyword evidence="3" id="KW-0560">Oxidoreductase</keyword>
<organism evidence="6 7">
    <name type="scientific">Flagellimonas maritima</name>
    <dbReference type="NCBI Taxonomy" id="1383885"/>
    <lineage>
        <taxon>Bacteria</taxon>
        <taxon>Pseudomonadati</taxon>
        <taxon>Bacteroidota</taxon>
        <taxon>Flavobacteriia</taxon>
        <taxon>Flavobacteriales</taxon>
        <taxon>Flavobacteriaceae</taxon>
        <taxon>Flagellimonas</taxon>
    </lineage>
</organism>
<evidence type="ECO:0008006" key="8">
    <source>
        <dbReference type="Google" id="ProtNLM"/>
    </source>
</evidence>
<dbReference type="GO" id="GO:0016491">
    <property type="term" value="F:oxidoreductase activity"/>
    <property type="evidence" value="ECO:0007669"/>
    <property type="project" value="UniProtKB-KW"/>
</dbReference>
<dbReference type="KEGG" id="spon:HME9304_00658"/>